<dbReference type="Proteomes" id="UP000539265">
    <property type="component" value="Unassembled WGS sequence"/>
</dbReference>
<feature type="transmembrane region" description="Helical" evidence="6">
    <location>
        <begin position="9"/>
        <end position="28"/>
    </location>
</feature>
<keyword evidence="4 6" id="KW-1133">Transmembrane helix</keyword>
<proteinExistence type="predicted"/>
<accession>A0A839SBA5</accession>
<keyword evidence="5 6" id="KW-0472">Membrane</keyword>
<dbReference type="PANTHER" id="PTHR30250:SF11">
    <property type="entry name" value="O-ANTIGEN TRANSPORTER-RELATED"/>
    <property type="match status" value="1"/>
</dbReference>
<dbReference type="InterPro" id="IPR002797">
    <property type="entry name" value="Polysacc_synth"/>
</dbReference>
<gene>
    <name evidence="7" type="ORF">FHS11_001042</name>
</gene>
<protein>
    <submittedName>
        <fullName evidence="7">O-antigen/teichoic acid export membrane protein</fullName>
    </submittedName>
</protein>
<keyword evidence="8" id="KW-1185">Reference proteome</keyword>
<evidence type="ECO:0000256" key="6">
    <source>
        <dbReference type="SAM" id="Phobius"/>
    </source>
</evidence>
<dbReference type="GO" id="GO:0005886">
    <property type="term" value="C:plasma membrane"/>
    <property type="evidence" value="ECO:0007669"/>
    <property type="project" value="UniProtKB-SubCell"/>
</dbReference>
<feature type="transmembrane region" description="Helical" evidence="6">
    <location>
        <begin position="356"/>
        <end position="378"/>
    </location>
</feature>
<dbReference type="RefSeq" id="WP_096356618.1">
    <property type="nucleotide sequence ID" value="NZ_AP017313.1"/>
</dbReference>
<dbReference type="InterPro" id="IPR050833">
    <property type="entry name" value="Poly_Biosynth_Transport"/>
</dbReference>
<feature type="transmembrane region" description="Helical" evidence="6">
    <location>
        <begin position="384"/>
        <end position="400"/>
    </location>
</feature>
<evidence type="ECO:0000256" key="2">
    <source>
        <dbReference type="ARBA" id="ARBA00022475"/>
    </source>
</evidence>
<evidence type="ECO:0000256" key="1">
    <source>
        <dbReference type="ARBA" id="ARBA00004651"/>
    </source>
</evidence>
<feature type="transmembrane region" description="Helical" evidence="6">
    <location>
        <begin position="40"/>
        <end position="59"/>
    </location>
</feature>
<evidence type="ECO:0000313" key="7">
    <source>
        <dbReference type="EMBL" id="MBB3054632.1"/>
    </source>
</evidence>
<feature type="transmembrane region" description="Helical" evidence="6">
    <location>
        <begin position="248"/>
        <end position="269"/>
    </location>
</feature>
<feature type="transmembrane region" description="Helical" evidence="6">
    <location>
        <begin position="323"/>
        <end position="344"/>
    </location>
</feature>
<evidence type="ECO:0000313" key="8">
    <source>
        <dbReference type="Proteomes" id="UP000539265"/>
    </source>
</evidence>
<dbReference type="OrthoDB" id="661127at2"/>
<feature type="transmembrane region" description="Helical" evidence="6">
    <location>
        <begin position="438"/>
        <end position="454"/>
    </location>
</feature>
<dbReference type="AlphaFoldDB" id="A0A839SBA5"/>
<feature type="transmembrane region" description="Helical" evidence="6">
    <location>
        <begin position="220"/>
        <end position="242"/>
    </location>
</feature>
<reference evidence="7" key="1">
    <citation type="submission" date="2020-08" db="EMBL/GenBank/DDBJ databases">
        <title>Genomic Encyclopedia of Type Strains, Phase III (KMG-III): the genomes of soil and plant-associated and newly described type strains.</title>
        <authorList>
            <person name="Whitman W."/>
        </authorList>
    </citation>
    <scope>NUCLEOTIDE SEQUENCE [LARGE SCALE GENOMIC DNA]</scope>
    <source>
        <strain evidence="7">CECT 8628</strain>
    </source>
</reference>
<sequence length="471" mass="52543">MKNGLIQNLSVNAVQLIVNQFLGLGIFYELSTGLDKNSFGQINLVLAILLSVFNILSFGMDQMVIKKIAGGSNASSVLSIYLVHVLISGFIFYGLLIAGALFFHNRNEVYSLLLLIGIGKLMIFLSTPFKQAANGMERFSLMAYMSVISNLIRCSGLIILAVLHHLSLYFVILIFISGDVTELLFCIFLFYRTTNIPVAFSWNGAAYKNLLLESLPQTGVVLITSALARFDWIFIGFIVSAVKLAEYSFAYKIFEISTLPLLAIAPLLIPRFTKLFRNTDIRAAELIFLVRIEMVVAAFTGLLLNLCWSPVIDRITSGKYGLINIKTIFILSLCLPVLYLNNFLWTAYFAQGRLKMILTSFIVTFLVNVLGDILLIPFFKNEGAAFAFLAACVVQTIYYLKQGTIAGLKTVWLPLIPCTICALVSGFLSRALFSDHRLILPTAIFIYFLLLFLTKQLKLRDAKSLKHLFNG</sequence>
<keyword evidence="3 6" id="KW-0812">Transmembrane</keyword>
<comment type="caution">
    <text evidence="7">The sequence shown here is derived from an EMBL/GenBank/DDBJ whole genome shotgun (WGS) entry which is preliminary data.</text>
</comment>
<feature type="transmembrane region" description="Helical" evidence="6">
    <location>
        <begin position="169"/>
        <end position="191"/>
    </location>
</feature>
<keyword evidence="2" id="KW-1003">Cell membrane</keyword>
<organism evidence="7 8">
    <name type="scientific">Mucilaginibacter gotjawali</name>
    <dbReference type="NCBI Taxonomy" id="1550579"/>
    <lineage>
        <taxon>Bacteria</taxon>
        <taxon>Pseudomonadati</taxon>
        <taxon>Bacteroidota</taxon>
        <taxon>Sphingobacteriia</taxon>
        <taxon>Sphingobacteriales</taxon>
        <taxon>Sphingobacteriaceae</taxon>
        <taxon>Mucilaginibacter</taxon>
    </lineage>
</organism>
<dbReference type="PANTHER" id="PTHR30250">
    <property type="entry name" value="PST FAMILY PREDICTED COLANIC ACID TRANSPORTER"/>
    <property type="match status" value="1"/>
</dbReference>
<evidence type="ECO:0000256" key="3">
    <source>
        <dbReference type="ARBA" id="ARBA00022692"/>
    </source>
</evidence>
<comment type="subcellular location">
    <subcellularLocation>
        <location evidence="1">Cell membrane</location>
        <topology evidence="1">Multi-pass membrane protein</topology>
    </subcellularLocation>
</comment>
<name>A0A839SBA5_9SPHI</name>
<evidence type="ECO:0000256" key="5">
    <source>
        <dbReference type="ARBA" id="ARBA00023136"/>
    </source>
</evidence>
<feature type="transmembrane region" description="Helical" evidence="6">
    <location>
        <begin position="412"/>
        <end position="432"/>
    </location>
</feature>
<feature type="transmembrane region" description="Helical" evidence="6">
    <location>
        <begin position="290"/>
        <end position="311"/>
    </location>
</feature>
<feature type="transmembrane region" description="Helical" evidence="6">
    <location>
        <begin position="141"/>
        <end position="163"/>
    </location>
</feature>
<dbReference type="Pfam" id="PF01943">
    <property type="entry name" value="Polysacc_synt"/>
    <property type="match status" value="1"/>
</dbReference>
<dbReference type="EMBL" id="JACHWX010000002">
    <property type="protein sequence ID" value="MBB3054632.1"/>
    <property type="molecule type" value="Genomic_DNA"/>
</dbReference>
<feature type="transmembrane region" description="Helical" evidence="6">
    <location>
        <begin position="80"/>
        <end position="103"/>
    </location>
</feature>
<evidence type="ECO:0000256" key="4">
    <source>
        <dbReference type="ARBA" id="ARBA00022989"/>
    </source>
</evidence>
<feature type="transmembrane region" description="Helical" evidence="6">
    <location>
        <begin position="109"/>
        <end position="129"/>
    </location>
</feature>